<dbReference type="InterPro" id="IPR012347">
    <property type="entry name" value="Ferritin-like"/>
</dbReference>
<dbReference type="InterPro" id="IPR008331">
    <property type="entry name" value="Ferritin_DPS_dom"/>
</dbReference>
<dbReference type="GO" id="GO:0008198">
    <property type="term" value="F:ferrous iron binding"/>
    <property type="evidence" value="ECO:0007669"/>
    <property type="project" value="TreeGrafter"/>
</dbReference>
<dbReference type="Pfam" id="PF00210">
    <property type="entry name" value="Ferritin"/>
    <property type="match status" value="1"/>
</dbReference>
<dbReference type="InterPro" id="IPR014034">
    <property type="entry name" value="Ferritin_CS"/>
</dbReference>
<feature type="binding site" evidence="5">
    <location>
        <position position="148"/>
    </location>
    <ligand>
        <name>Fe cation</name>
        <dbReference type="ChEBI" id="CHEBI:24875"/>
        <label>1</label>
    </ligand>
</feature>
<dbReference type="GO" id="GO:0008199">
    <property type="term" value="F:ferric iron binding"/>
    <property type="evidence" value="ECO:0007669"/>
    <property type="project" value="InterPro"/>
</dbReference>
<dbReference type="CDD" id="cd01056">
    <property type="entry name" value="Euk_Ferritin"/>
    <property type="match status" value="1"/>
</dbReference>
<dbReference type="AlphaFoldDB" id="A0AAV6VLZ6"/>
<dbReference type="EMBL" id="JAFNEN010000065">
    <property type="protein sequence ID" value="KAG8196711.1"/>
    <property type="molecule type" value="Genomic_DNA"/>
</dbReference>
<keyword evidence="2 6" id="KW-0409">Iron storage</keyword>
<dbReference type="PROSITE" id="PS50905">
    <property type="entry name" value="FERRITIN_LIKE"/>
    <property type="match status" value="1"/>
</dbReference>
<name>A0AAV6VLZ6_9ARAC</name>
<feature type="domain" description="Ferritin-like diiron" evidence="7">
    <location>
        <begin position="51"/>
        <end position="200"/>
    </location>
</feature>
<evidence type="ECO:0000256" key="3">
    <source>
        <dbReference type="ARBA" id="ARBA00022723"/>
    </source>
</evidence>
<dbReference type="GO" id="GO:0006826">
    <property type="term" value="P:iron ion transport"/>
    <property type="evidence" value="ECO:0007669"/>
    <property type="project" value="InterPro"/>
</dbReference>
<dbReference type="InterPro" id="IPR009040">
    <property type="entry name" value="Ferritin-like_diiron"/>
</dbReference>
<evidence type="ECO:0000256" key="6">
    <source>
        <dbReference type="RuleBase" id="RU361145"/>
    </source>
</evidence>
<dbReference type="PROSITE" id="PS00204">
    <property type="entry name" value="FERRITIN_2"/>
    <property type="match status" value="1"/>
</dbReference>
<dbReference type="GO" id="GO:0006879">
    <property type="term" value="P:intracellular iron ion homeostasis"/>
    <property type="evidence" value="ECO:0007669"/>
    <property type="project" value="UniProtKB-KW"/>
</dbReference>
<keyword evidence="3 5" id="KW-0479">Metal-binding</keyword>
<evidence type="ECO:0000256" key="2">
    <source>
        <dbReference type="ARBA" id="ARBA00022434"/>
    </source>
</evidence>
<dbReference type="EC" id="1.16.3.1" evidence="6"/>
<dbReference type="Proteomes" id="UP000827092">
    <property type="component" value="Unassembled WGS sequence"/>
</dbReference>
<feature type="binding site" evidence="5">
    <location>
        <position position="103"/>
    </location>
    <ligand>
        <name>Fe cation</name>
        <dbReference type="ChEBI" id="CHEBI:24875"/>
        <label>1</label>
    </ligand>
</feature>
<dbReference type="GO" id="GO:0005737">
    <property type="term" value="C:cytoplasm"/>
    <property type="evidence" value="ECO:0007669"/>
    <property type="project" value="TreeGrafter"/>
</dbReference>
<accession>A0AAV6VLZ6</accession>
<evidence type="ECO:0000256" key="5">
    <source>
        <dbReference type="PIRSR" id="PIRSR601519-1"/>
    </source>
</evidence>
<evidence type="ECO:0000313" key="8">
    <source>
        <dbReference type="EMBL" id="KAG8196711.1"/>
    </source>
</evidence>
<reference evidence="8 9" key="1">
    <citation type="journal article" date="2022" name="Nat. Ecol. Evol.">
        <title>A masculinizing supergene underlies an exaggerated male reproductive morph in a spider.</title>
        <authorList>
            <person name="Hendrickx F."/>
            <person name="De Corte Z."/>
            <person name="Sonet G."/>
            <person name="Van Belleghem S.M."/>
            <person name="Kostlbacher S."/>
            <person name="Vangestel C."/>
        </authorList>
    </citation>
    <scope>NUCLEOTIDE SEQUENCE [LARGE SCALE GENOMIC DNA]</scope>
    <source>
        <strain evidence="8">W744_W776</strain>
    </source>
</reference>
<comment type="similarity">
    <text evidence="1 6">Belongs to the ferritin family.</text>
</comment>
<dbReference type="GO" id="GO:0004322">
    <property type="term" value="F:ferroxidase activity"/>
    <property type="evidence" value="ECO:0007669"/>
    <property type="project" value="UniProtKB-EC"/>
</dbReference>
<dbReference type="Gene3D" id="1.20.1260.10">
    <property type="match status" value="1"/>
</dbReference>
<dbReference type="PANTHER" id="PTHR11431:SF75">
    <property type="entry name" value="FERRITIN"/>
    <property type="match status" value="1"/>
</dbReference>
<evidence type="ECO:0000259" key="7">
    <source>
        <dbReference type="PROSITE" id="PS50905"/>
    </source>
</evidence>
<keyword evidence="4 5" id="KW-0408">Iron</keyword>
<keyword evidence="6" id="KW-0560">Oxidoreductase</keyword>
<evidence type="ECO:0000256" key="1">
    <source>
        <dbReference type="ARBA" id="ARBA00007513"/>
    </source>
</evidence>
<keyword evidence="9" id="KW-1185">Reference proteome</keyword>
<dbReference type="SUPFAM" id="SSF47240">
    <property type="entry name" value="Ferritin-like"/>
    <property type="match status" value="1"/>
</dbReference>
<feature type="binding site" evidence="5">
    <location>
        <position position="106"/>
    </location>
    <ligand>
        <name>Fe cation</name>
        <dbReference type="ChEBI" id="CHEBI:24875"/>
        <label>1</label>
    </ligand>
</feature>
<comment type="catalytic activity">
    <reaction evidence="6">
        <text>4 Fe(2+) + O2 + 4 H(+) = 4 Fe(3+) + 2 H2O</text>
        <dbReference type="Rhea" id="RHEA:11148"/>
        <dbReference type="ChEBI" id="CHEBI:15377"/>
        <dbReference type="ChEBI" id="CHEBI:15378"/>
        <dbReference type="ChEBI" id="CHEBI:15379"/>
        <dbReference type="ChEBI" id="CHEBI:29033"/>
        <dbReference type="ChEBI" id="CHEBI:29034"/>
        <dbReference type="EC" id="1.16.3.1"/>
    </reaction>
</comment>
<evidence type="ECO:0000256" key="4">
    <source>
        <dbReference type="ARBA" id="ARBA00023004"/>
    </source>
</evidence>
<proteinExistence type="inferred from homology"/>
<comment type="caution">
    <text evidence="8">The sequence shown here is derived from an EMBL/GenBank/DDBJ whole genome shotgun (WGS) entry which is preliminary data.</text>
</comment>
<organism evidence="8 9">
    <name type="scientific">Oedothorax gibbosus</name>
    <dbReference type="NCBI Taxonomy" id="931172"/>
    <lineage>
        <taxon>Eukaryota</taxon>
        <taxon>Metazoa</taxon>
        <taxon>Ecdysozoa</taxon>
        <taxon>Arthropoda</taxon>
        <taxon>Chelicerata</taxon>
        <taxon>Arachnida</taxon>
        <taxon>Araneae</taxon>
        <taxon>Araneomorphae</taxon>
        <taxon>Entelegynae</taxon>
        <taxon>Araneoidea</taxon>
        <taxon>Linyphiidae</taxon>
        <taxon>Erigoninae</taxon>
        <taxon>Oedothorax</taxon>
    </lineage>
</organism>
<gene>
    <name evidence="8" type="ORF">JTE90_023220</name>
</gene>
<sequence>MFRTYSARSFYVKTVSSLFRHHILQSYCLTQRKTVNTNVFDDSPVKSRIRQNYQEVSEAGVNNQISKELHASYVYAAMAFHFDRDDVALPKVSDFFFKSGNEELQHAYKLMKFQNMRGGTVQFKAIEAPAKSHWPSLLEAMQDALELEKALNHDLLELHHIASAHKDAQMCDFLESEYLHEQVEAIKKLSDHVTNLKRVGSGLGEYVFNGEFK</sequence>
<dbReference type="InterPro" id="IPR009078">
    <property type="entry name" value="Ferritin-like_SF"/>
</dbReference>
<dbReference type="PANTHER" id="PTHR11431">
    <property type="entry name" value="FERRITIN"/>
    <property type="match status" value="1"/>
</dbReference>
<evidence type="ECO:0000313" key="9">
    <source>
        <dbReference type="Proteomes" id="UP000827092"/>
    </source>
</evidence>
<protein>
    <recommendedName>
        <fullName evidence="6">Ferritin</fullName>
        <ecNumber evidence="6">1.16.3.1</ecNumber>
    </recommendedName>
</protein>
<comment type="function">
    <text evidence="6">Stores iron in a soluble, non-toxic, readily available form. Important for iron homeostasis. Iron is taken up in the ferrous form and deposited as ferric hydroxides after oxidation.</text>
</comment>
<feature type="binding site" evidence="5">
    <location>
        <position position="68"/>
    </location>
    <ligand>
        <name>Fe cation</name>
        <dbReference type="ChEBI" id="CHEBI:24875"/>
        <label>1</label>
    </ligand>
</feature>
<dbReference type="InterPro" id="IPR001519">
    <property type="entry name" value="Ferritin"/>
</dbReference>
<dbReference type="FunFam" id="1.20.1260.10:FF:000002">
    <property type="entry name" value="Ferritin, mitochondrial"/>
    <property type="match status" value="1"/>
</dbReference>
<feature type="binding site" evidence="5">
    <location>
        <position position="182"/>
    </location>
    <ligand>
        <name>Fe cation</name>
        <dbReference type="ChEBI" id="CHEBI:24875"/>
        <label>1</label>
    </ligand>
</feature>